<dbReference type="EMBL" id="CP001349">
    <property type="protein sequence ID" value="ACL55542.1"/>
    <property type="molecule type" value="Genomic_DNA"/>
</dbReference>
<evidence type="ECO:0008006" key="3">
    <source>
        <dbReference type="Google" id="ProtNLM"/>
    </source>
</evidence>
<dbReference type="RefSeq" id="WP_015927252.1">
    <property type="nucleotide sequence ID" value="NC_011894.1"/>
</dbReference>
<reference evidence="1 2" key="1">
    <citation type="submission" date="2009-01" db="EMBL/GenBank/DDBJ databases">
        <title>Complete sequence of chromosome of Methylobacterium nodulans ORS 2060.</title>
        <authorList>
            <consortium name="US DOE Joint Genome Institute"/>
            <person name="Lucas S."/>
            <person name="Copeland A."/>
            <person name="Lapidus A."/>
            <person name="Glavina del Rio T."/>
            <person name="Dalin E."/>
            <person name="Tice H."/>
            <person name="Bruce D."/>
            <person name="Goodwin L."/>
            <person name="Pitluck S."/>
            <person name="Sims D."/>
            <person name="Brettin T."/>
            <person name="Detter J.C."/>
            <person name="Han C."/>
            <person name="Larimer F."/>
            <person name="Land M."/>
            <person name="Hauser L."/>
            <person name="Kyrpides N."/>
            <person name="Ivanova N."/>
            <person name="Marx C.J."/>
            <person name="Richardson P."/>
        </authorList>
    </citation>
    <scope>NUCLEOTIDE SEQUENCE [LARGE SCALE GENOMIC DNA]</scope>
    <source>
        <strain evidence="2">LMG 21967 / CNCM I-2342 / ORS 2060</strain>
    </source>
</reference>
<dbReference type="Proteomes" id="UP000008207">
    <property type="component" value="Chromosome"/>
</dbReference>
<proteinExistence type="predicted"/>
<keyword evidence="2" id="KW-1185">Reference proteome</keyword>
<name>B8ICF4_METNO</name>
<dbReference type="KEGG" id="mno:Mnod_0500"/>
<evidence type="ECO:0000313" key="1">
    <source>
        <dbReference type="EMBL" id="ACL55542.1"/>
    </source>
</evidence>
<dbReference type="AlphaFoldDB" id="B8ICF4"/>
<dbReference type="eggNOG" id="ENOG503340D">
    <property type="taxonomic scope" value="Bacteria"/>
</dbReference>
<protein>
    <recommendedName>
        <fullName evidence="3">DUF3617 family protein</fullName>
    </recommendedName>
</protein>
<dbReference type="HOGENOM" id="CLU_147342_0_0_5"/>
<gene>
    <name evidence="1" type="ordered locus">Mnod_0500</name>
</gene>
<accession>B8ICF4</accession>
<sequence length="143" mass="15337">MMRWLGLVSAVLAAGGPEPVRLRPGAYEVEVRLDLPHLDEAGARKIVRLCLAGLPAQGFPVLSDNTPFAHCPATGLRQEGEAVHFAIQCEGRNAGQGSAIYRLAPEGFEGRIALRLGGKNMTLTELQTGRWRGECAPGDRPLP</sequence>
<organism evidence="1 2">
    <name type="scientific">Methylobacterium nodulans (strain LMG 21967 / CNCM I-2342 / ORS 2060)</name>
    <dbReference type="NCBI Taxonomy" id="460265"/>
    <lineage>
        <taxon>Bacteria</taxon>
        <taxon>Pseudomonadati</taxon>
        <taxon>Pseudomonadota</taxon>
        <taxon>Alphaproteobacteria</taxon>
        <taxon>Hyphomicrobiales</taxon>
        <taxon>Methylobacteriaceae</taxon>
        <taxon>Methylobacterium</taxon>
    </lineage>
</organism>
<evidence type="ECO:0000313" key="2">
    <source>
        <dbReference type="Proteomes" id="UP000008207"/>
    </source>
</evidence>